<organism evidence="2 3">
    <name type="scientific">Abyssobacteria bacterium (strain SURF_5)</name>
    <dbReference type="NCBI Taxonomy" id="2093360"/>
    <lineage>
        <taxon>Bacteria</taxon>
        <taxon>Pseudomonadati</taxon>
        <taxon>Candidatus Hydrogenedentota</taxon>
        <taxon>Candidatus Abyssobacteria</taxon>
    </lineage>
</organism>
<dbReference type="PANTHER" id="PTHR47396:SF1">
    <property type="entry name" value="ATP-DEPENDENT HELICASE IRC3-RELATED"/>
    <property type="match status" value="1"/>
</dbReference>
<keyword evidence="2" id="KW-0067">ATP-binding</keyword>
<dbReference type="InterPro" id="IPR027417">
    <property type="entry name" value="P-loop_NTPase"/>
</dbReference>
<dbReference type="GO" id="GO:0016787">
    <property type="term" value="F:hydrolase activity"/>
    <property type="evidence" value="ECO:0007669"/>
    <property type="project" value="InterPro"/>
</dbReference>
<dbReference type="PANTHER" id="PTHR47396">
    <property type="entry name" value="TYPE I RESTRICTION ENZYME ECOKI R PROTEIN"/>
    <property type="match status" value="1"/>
</dbReference>
<comment type="caution">
    <text evidence="2">The sequence shown here is derived from an EMBL/GenBank/DDBJ whole genome shotgun (WGS) entry which is preliminary data.</text>
</comment>
<feature type="domain" description="Helicase ATP-binding" evidence="1">
    <location>
        <begin position="202"/>
        <end position="358"/>
    </location>
</feature>
<dbReference type="Proteomes" id="UP000265882">
    <property type="component" value="Unassembled WGS sequence"/>
</dbReference>
<dbReference type="GO" id="GO:0004386">
    <property type="term" value="F:helicase activity"/>
    <property type="evidence" value="ECO:0007669"/>
    <property type="project" value="UniProtKB-KW"/>
</dbReference>
<dbReference type="CDD" id="cd18032">
    <property type="entry name" value="DEXHc_RE_I_III_res"/>
    <property type="match status" value="1"/>
</dbReference>
<dbReference type="InterPro" id="IPR050742">
    <property type="entry name" value="Helicase_Restrict-Modif_Enz"/>
</dbReference>
<keyword evidence="2" id="KW-0347">Helicase</keyword>
<name>A0A3A4NC03_ABYX5</name>
<evidence type="ECO:0000313" key="3">
    <source>
        <dbReference type="Proteomes" id="UP000265882"/>
    </source>
</evidence>
<dbReference type="GO" id="GO:0005524">
    <property type="term" value="F:ATP binding"/>
    <property type="evidence" value="ECO:0007669"/>
    <property type="project" value="InterPro"/>
</dbReference>
<evidence type="ECO:0000259" key="1">
    <source>
        <dbReference type="PROSITE" id="PS51192"/>
    </source>
</evidence>
<dbReference type="InterPro" id="IPR014001">
    <property type="entry name" value="Helicase_ATP-bd"/>
</dbReference>
<dbReference type="EMBL" id="QZKU01000118">
    <property type="protein sequence ID" value="RJP17179.1"/>
    <property type="molecule type" value="Genomic_DNA"/>
</dbReference>
<gene>
    <name evidence="2" type="ORF">C4520_17270</name>
</gene>
<accession>A0A3A4NC03</accession>
<reference evidence="2 3" key="1">
    <citation type="journal article" date="2017" name="ISME J.">
        <title>Energy and carbon metabolisms in a deep terrestrial subsurface fluid microbial community.</title>
        <authorList>
            <person name="Momper L."/>
            <person name="Jungbluth S.P."/>
            <person name="Lee M.D."/>
            <person name="Amend J.P."/>
        </authorList>
    </citation>
    <scope>NUCLEOTIDE SEQUENCE [LARGE SCALE GENOMIC DNA]</scope>
    <source>
        <strain evidence="2">SURF_5</strain>
    </source>
</reference>
<dbReference type="Gene3D" id="3.40.50.300">
    <property type="entry name" value="P-loop containing nucleotide triphosphate hydrolases"/>
    <property type="match status" value="2"/>
</dbReference>
<dbReference type="Pfam" id="PF04851">
    <property type="entry name" value="ResIII"/>
    <property type="match status" value="1"/>
</dbReference>
<proteinExistence type="predicted"/>
<dbReference type="GO" id="GO:0003677">
    <property type="term" value="F:DNA binding"/>
    <property type="evidence" value="ECO:0007669"/>
    <property type="project" value="InterPro"/>
</dbReference>
<dbReference type="InterPro" id="IPR006935">
    <property type="entry name" value="Helicase/UvrB_N"/>
</dbReference>
<evidence type="ECO:0000313" key="2">
    <source>
        <dbReference type="EMBL" id="RJP17179.1"/>
    </source>
</evidence>
<protein>
    <submittedName>
        <fullName evidence="2">DEAD/DEAH box helicase</fullName>
    </submittedName>
</protein>
<sequence length="846" mass="96663">MPKKEATARIKINKLLEAAGWRFFAEGNKPPNVRLEPGVAIKSIDLDALGNNFEKTKKGFIDFLLLDAKSFPLIVLEAKSEEKDPLIGKEQARKYARSQNCRFVILSNGNLHYFWDLERGNPYIITSFPTPDSVVGYQKITPNPQRLVEEQVGDDYIVLTQRPNYRSEAGWRIEAERPGYIQANKLRFLRPYQLKAIHRLQAAIGEGKDRFLFEMATGTGKTLTAAAVIKLFLRSGNVRRVLFLVDRLELEEQARKAFIALVSADFKAVIYKENRDDWQRAEIVVTTVQSLLFNNKYQRLFSPTDFDLVISDEAHRSIGGNARAVFDYFIGYKLGLTATPRDYLRRFDSSNPGTRDPREAERRLLLDTYRTFGCENSQPTFRYSLLDGVKEGYLISPTVVDARSEITTELLSEEGFIVSFADDTGEDQQQAFKQREFEKRFFSDATNQLFCKTFLENALRDPVSGEIGKSIIFAVSQPHATKLTKVLNEMADRMFPGKYQSDFAVQVTSQIPDAQQFTVNFSNNNLLGSCNFLPAYKTSKARVCVTVGMMTTGYDCTDILNLGLFRPIFSPTDFIQIKGRGTRTHNFLDQLLDDSLRDVVQKPLKKTFKLFDFFANCEYFEEKFNYDEVLKLPRPKGMGPGEGGGKGPVVVGGTYQYLGADILSMINEETIGFEGMKIDRMFFEKFEDTIRADETVASAVEAGQWDRVIDYVNREVFDKPEEYYTLDKLRKAAAVDRRITLREILEKIFGLIPRFKSKDELLEEEFAKFVADYKPEEATAIPAIKNYFKAYVTSGRVRDIIDTRQFTDLATNPVFSTRDFRAVPKKYRTLVPEYIKDYVSLNQFAA</sequence>
<dbReference type="GO" id="GO:0005829">
    <property type="term" value="C:cytosol"/>
    <property type="evidence" value="ECO:0007669"/>
    <property type="project" value="TreeGrafter"/>
</dbReference>
<keyword evidence="2" id="KW-0378">Hydrolase</keyword>
<dbReference type="Gene3D" id="3.90.1570.30">
    <property type="match status" value="1"/>
</dbReference>
<dbReference type="PROSITE" id="PS51192">
    <property type="entry name" value="HELICASE_ATP_BIND_1"/>
    <property type="match status" value="1"/>
</dbReference>
<dbReference type="SMART" id="SM00487">
    <property type="entry name" value="DEXDc"/>
    <property type="match status" value="1"/>
</dbReference>
<dbReference type="SUPFAM" id="SSF52540">
    <property type="entry name" value="P-loop containing nucleoside triphosphate hydrolases"/>
    <property type="match status" value="2"/>
</dbReference>
<dbReference type="AlphaFoldDB" id="A0A3A4NC03"/>
<keyword evidence="2" id="KW-0547">Nucleotide-binding</keyword>